<sequence>MDLMVSVLETKKKAKKPIKRNKEVLERDCLSCSNSYSEEGENGKNDRLHCCVKDKYVKEDEVCEEYV</sequence>
<keyword evidence="2" id="KW-1185">Reference proteome</keyword>
<protein>
    <submittedName>
        <fullName evidence="1">Uncharacterized protein</fullName>
    </submittedName>
</protein>
<comment type="caution">
    <text evidence="1">The sequence shown here is derived from an EMBL/GenBank/DDBJ whole genome shotgun (WGS) entry which is preliminary data.</text>
</comment>
<proteinExistence type="predicted"/>
<evidence type="ECO:0000313" key="2">
    <source>
        <dbReference type="Proteomes" id="UP000662088"/>
    </source>
</evidence>
<name>A0A8I0A700_9CLOT</name>
<dbReference type="AlphaFoldDB" id="A0A8I0A700"/>
<accession>A0A8I0A700</accession>
<dbReference type="RefSeq" id="WP_186835098.1">
    <property type="nucleotide sequence ID" value="NZ_JACOOQ010000010.1"/>
</dbReference>
<gene>
    <name evidence="1" type="ORF">H8R92_07245</name>
</gene>
<organism evidence="1 2">
    <name type="scientific">Clostridium lentum</name>
    <dbReference type="NCBI Taxonomy" id="2763037"/>
    <lineage>
        <taxon>Bacteria</taxon>
        <taxon>Bacillati</taxon>
        <taxon>Bacillota</taxon>
        <taxon>Clostridia</taxon>
        <taxon>Eubacteriales</taxon>
        <taxon>Clostridiaceae</taxon>
        <taxon>Clostridium</taxon>
    </lineage>
</organism>
<reference evidence="1" key="1">
    <citation type="submission" date="2020-08" db="EMBL/GenBank/DDBJ databases">
        <title>Genome public.</title>
        <authorList>
            <person name="Liu C."/>
            <person name="Sun Q."/>
        </authorList>
    </citation>
    <scope>NUCLEOTIDE SEQUENCE</scope>
    <source>
        <strain evidence="1">NSJ-42</strain>
    </source>
</reference>
<evidence type="ECO:0000313" key="1">
    <source>
        <dbReference type="EMBL" id="MBC5640230.1"/>
    </source>
</evidence>
<dbReference type="Proteomes" id="UP000662088">
    <property type="component" value="Unassembled WGS sequence"/>
</dbReference>
<dbReference type="EMBL" id="JACOOQ010000010">
    <property type="protein sequence ID" value="MBC5640230.1"/>
    <property type="molecule type" value="Genomic_DNA"/>
</dbReference>